<keyword evidence="8" id="KW-0256">Endoplasmic reticulum</keyword>
<evidence type="ECO:0000256" key="17">
    <source>
        <dbReference type="SAM" id="Phobius"/>
    </source>
</evidence>
<dbReference type="GO" id="GO:0006493">
    <property type="term" value="P:protein O-linked glycosylation"/>
    <property type="evidence" value="ECO:0007669"/>
    <property type="project" value="InterPro"/>
</dbReference>
<evidence type="ECO:0000256" key="2">
    <source>
        <dbReference type="ARBA" id="ARBA00011932"/>
    </source>
</evidence>
<evidence type="ECO:0000256" key="11">
    <source>
        <dbReference type="ARBA" id="ARBA00022989"/>
    </source>
</evidence>
<organism evidence="18 19">
    <name type="scientific">Desmophyllum pertusum</name>
    <dbReference type="NCBI Taxonomy" id="174260"/>
    <lineage>
        <taxon>Eukaryota</taxon>
        <taxon>Metazoa</taxon>
        <taxon>Cnidaria</taxon>
        <taxon>Anthozoa</taxon>
        <taxon>Hexacorallia</taxon>
        <taxon>Scleractinia</taxon>
        <taxon>Caryophylliina</taxon>
        <taxon>Caryophylliidae</taxon>
        <taxon>Desmophyllum</taxon>
    </lineage>
</organism>
<keyword evidence="4" id="KW-0808">Transferase</keyword>
<evidence type="ECO:0000256" key="4">
    <source>
        <dbReference type="ARBA" id="ARBA00022679"/>
    </source>
</evidence>
<dbReference type="GO" id="GO:0016773">
    <property type="term" value="F:phosphotransferase activity, alcohol group as acceptor"/>
    <property type="evidence" value="ECO:0007669"/>
    <property type="project" value="TreeGrafter"/>
</dbReference>
<evidence type="ECO:0000256" key="1">
    <source>
        <dbReference type="ARBA" id="ARBA00004648"/>
    </source>
</evidence>
<evidence type="ECO:0000256" key="9">
    <source>
        <dbReference type="ARBA" id="ARBA00022840"/>
    </source>
</evidence>
<dbReference type="PANTHER" id="PTHR22618">
    <property type="entry name" value="PROTEIN O-MANNOSE KINASE"/>
    <property type="match status" value="1"/>
</dbReference>
<sequence>MAVNLRIYLIPLPFLILTYYLLFSGRKATRRNDTYKGRQNANESSNGNPECPSNFHVVDRTCVRCPRGHFSFQGWISCLQWLDCTSIARDVRSRRRIGTPGHLNAVKKVYLADWHGYDVVYSKCANRWYYEDCLHGMQMVEGLQSEFVVQLIGICYNDNLEIVTGYYKHGSADTLNELLDRPELSEFNTLETRFQLSIDYVRILQFLHNSPLGVRVMCDSNDLEKTLSQYLITDEFHLVVNDLDALPEVKPDKGELIKCGHRELYGDFVAPEQVWPHGESRPFNLEEMPSYDEMIDIWRIPNVVDKLLGRVHNSNYVRRLLLGIHESCKQDDPEERPSATEVLEVLLNVQKIIRAGIKSDL</sequence>
<dbReference type="InterPro" id="IPR039318">
    <property type="entry name" value="POMK"/>
</dbReference>
<dbReference type="Proteomes" id="UP001163046">
    <property type="component" value="Unassembled WGS sequence"/>
</dbReference>
<dbReference type="OrthoDB" id="4062651at2759"/>
<protein>
    <recommendedName>
        <fullName evidence="3">Protein O-mannose kinase</fullName>
        <ecNumber evidence="2">2.7.1.183</ecNumber>
    </recommendedName>
    <alternativeName>
        <fullName evidence="16">Protein kinase-like protein SgK196</fullName>
    </alternativeName>
    <alternativeName>
        <fullName evidence="15">Sugen kinase 196</fullName>
    </alternativeName>
</protein>
<proteinExistence type="predicted"/>
<accession>A0A9X0DAD2</accession>
<dbReference type="InterPro" id="IPR011009">
    <property type="entry name" value="Kinase-like_dom_sf"/>
</dbReference>
<evidence type="ECO:0000256" key="13">
    <source>
        <dbReference type="ARBA" id="ARBA00025665"/>
    </source>
</evidence>
<evidence type="ECO:0000256" key="5">
    <source>
        <dbReference type="ARBA" id="ARBA00022692"/>
    </source>
</evidence>
<dbReference type="EMBL" id="MU825401">
    <property type="protein sequence ID" value="KAJ7392426.1"/>
    <property type="molecule type" value="Genomic_DNA"/>
</dbReference>
<dbReference type="EC" id="2.7.1.183" evidence="2"/>
<evidence type="ECO:0000313" key="19">
    <source>
        <dbReference type="Proteomes" id="UP001163046"/>
    </source>
</evidence>
<dbReference type="SUPFAM" id="SSF56112">
    <property type="entry name" value="Protein kinase-like (PK-like)"/>
    <property type="match status" value="1"/>
</dbReference>
<name>A0A9X0DAD2_9CNID</name>
<evidence type="ECO:0000256" key="15">
    <source>
        <dbReference type="ARBA" id="ARBA00030304"/>
    </source>
</evidence>
<keyword evidence="6" id="KW-0547">Nucleotide-binding</keyword>
<comment type="catalytic activity">
    <reaction evidence="14">
        <text>3-O-[beta-D-GalNAc-(1-&gt;3)-beta-D-GlcNAc-(1-&gt;4)-alpha-D-Man]-L-Thr-[protein] + ATP = 3-O-[beta-D-GalNAc-(1-&gt;3)-beta-D-GlcNAc-(1-&gt;4)-(O-6-P-alpha-D-Man)]-Thr-[protein] + ADP + H(+)</text>
        <dbReference type="Rhea" id="RHEA:52616"/>
        <dbReference type="Rhea" id="RHEA-COMP:13308"/>
        <dbReference type="Rhea" id="RHEA-COMP:13309"/>
        <dbReference type="ChEBI" id="CHEBI:15378"/>
        <dbReference type="ChEBI" id="CHEBI:30616"/>
        <dbReference type="ChEBI" id="CHEBI:136709"/>
        <dbReference type="ChEBI" id="CHEBI:136710"/>
        <dbReference type="ChEBI" id="CHEBI:456216"/>
        <dbReference type="EC" id="2.7.1.183"/>
    </reaction>
</comment>
<comment type="caution">
    <text evidence="18">The sequence shown here is derived from an EMBL/GenBank/DDBJ whole genome shotgun (WGS) entry which is preliminary data.</text>
</comment>
<evidence type="ECO:0000256" key="6">
    <source>
        <dbReference type="ARBA" id="ARBA00022741"/>
    </source>
</evidence>
<keyword evidence="7" id="KW-0418">Kinase</keyword>
<evidence type="ECO:0000256" key="14">
    <source>
        <dbReference type="ARBA" id="ARBA00029343"/>
    </source>
</evidence>
<dbReference type="PANTHER" id="PTHR22618:SF2">
    <property type="entry name" value="PROTEIN O-MANNOSE KINASE"/>
    <property type="match status" value="1"/>
</dbReference>
<gene>
    <name evidence="18" type="ORF">OS493_012089</name>
</gene>
<dbReference type="GO" id="GO:0005789">
    <property type="term" value="C:endoplasmic reticulum membrane"/>
    <property type="evidence" value="ECO:0007669"/>
    <property type="project" value="UniProtKB-SubCell"/>
</dbReference>
<comment type="subcellular location">
    <subcellularLocation>
        <location evidence="1">Endoplasmic reticulum membrane</location>
        <topology evidence="1">Single-pass type II membrane protein</topology>
    </subcellularLocation>
</comment>
<evidence type="ECO:0000256" key="16">
    <source>
        <dbReference type="ARBA" id="ARBA00030430"/>
    </source>
</evidence>
<comment type="function">
    <text evidence="13">Protein O-mannose kinase that specifically mediates phosphorylation at the 6-position of an O-mannose of the trisaccharide (N-acetylgalactosamine (GalNAc)-beta-1,3-N-acetylglucosamine (GlcNAc)-beta-1,4-mannose) to generate phosphorylated O-mannosyl trisaccharide (N-acetylgalactosamine-beta-1,3-N-acetylglucosamine-beta-1,4-(phosphate-6-)mannose). Phosphorylated O-mannosyl trisaccharide is a carbohydrate structure present in alpha-dystroglycan (DAG1), which is required for binding laminin G-like domain-containing extracellular proteins with high affinity. Only shows kinase activity when the GalNAc-beta-3-GlcNAc-beta-terminus is linked to the 4-position of O-mannose, suggesting that this disaccharide serves as the substrate recognition motif.</text>
</comment>
<evidence type="ECO:0000256" key="10">
    <source>
        <dbReference type="ARBA" id="ARBA00022968"/>
    </source>
</evidence>
<evidence type="ECO:0000256" key="8">
    <source>
        <dbReference type="ARBA" id="ARBA00022824"/>
    </source>
</evidence>
<keyword evidence="12 17" id="KW-0472">Membrane</keyword>
<evidence type="ECO:0000256" key="7">
    <source>
        <dbReference type="ARBA" id="ARBA00022777"/>
    </source>
</evidence>
<dbReference type="AlphaFoldDB" id="A0A9X0DAD2"/>
<keyword evidence="19" id="KW-1185">Reference proteome</keyword>
<keyword evidence="5 17" id="KW-0812">Transmembrane</keyword>
<keyword evidence="10" id="KW-0735">Signal-anchor</keyword>
<dbReference type="GO" id="GO:0005524">
    <property type="term" value="F:ATP binding"/>
    <property type="evidence" value="ECO:0007669"/>
    <property type="project" value="UniProtKB-KW"/>
</dbReference>
<evidence type="ECO:0000256" key="12">
    <source>
        <dbReference type="ARBA" id="ARBA00023136"/>
    </source>
</evidence>
<evidence type="ECO:0000313" key="18">
    <source>
        <dbReference type="EMBL" id="KAJ7392426.1"/>
    </source>
</evidence>
<keyword evidence="11 17" id="KW-1133">Transmembrane helix</keyword>
<dbReference type="GO" id="GO:0019200">
    <property type="term" value="F:carbohydrate kinase activity"/>
    <property type="evidence" value="ECO:0007669"/>
    <property type="project" value="InterPro"/>
</dbReference>
<dbReference type="FunFam" id="1.10.510.10:FF:000464">
    <property type="entry name" value="Protein O-mannose kinase"/>
    <property type="match status" value="1"/>
</dbReference>
<keyword evidence="9" id="KW-0067">ATP-binding</keyword>
<reference evidence="18" key="1">
    <citation type="submission" date="2023-01" db="EMBL/GenBank/DDBJ databases">
        <title>Genome assembly of the deep-sea coral Lophelia pertusa.</title>
        <authorList>
            <person name="Herrera S."/>
            <person name="Cordes E."/>
        </authorList>
    </citation>
    <scope>NUCLEOTIDE SEQUENCE</scope>
    <source>
        <strain evidence="18">USNM1676648</strain>
        <tissue evidence="18">Polyp</tissue>
    </source>
</reference>
<evidence type="ECO:0000256" key="3">
    <source>
        <dbReference type="ARBA" id="ARBA00015906"/>
    </source>
</evidence>
<dbReference type="Gene3D" id="1.10.510.10">
    <property type="entry name" value="Transferase(Phosphotransferase) domain 1"/>
    <property type="match status" value="1"/>
</dbReference>
<feature type="transmembrane region" description="Helical" evidence="17">
    <location>
        <begin position="6"/>
        <end position="23"/>
    </location>
</feature>